<dbReference type="EMBL" id="CP018632">
    <property type="protein sequence ID" value="ASJ71537.1"/>
    <property type="molecule type" value="Genomic_DNA"/>
</dbReference>
<dbReference type="OrthoDB" id="9796052at2"/>
<comment type="function">
    <text evidence="7">Part of the tripartite ATP-independent periplasmic (TRAP) transport system.</text>
</comment>
<evidence type="ECO:0000256" key="2">
    <source>
        <dbReference type="ARBA" id="ARBA00022475"/>
    </source>
</evidence>
<organism evidence="9 10">
    <name type="scientific">Granulosicoccus antarcticus IMCC3135</name>
    <dbReference type="NCBI Taxonomy" id="1192854"/>
    <lineage>
        <taxon>Bacteria</taxon>
        <taxon>Pseudomonadati</taxon>
        <taxon>Pseudomonadota</taxon>
        <taxon>Gammaproteobacteria</taxon>
        <taxon>Chromatiales</taxon>
        <taxon>Granulosicoccaceae</taxon>
        <taxon>Granulosicoccus</taxon>
    </lineage>
</organism>
<keyword evidence="6 7" id="KW-0472">Membrane</keyword>
<evidence type="ECO:0000256" key="5">
    <source>
        <dbReference type="ARBA" id="ARBA00022989"/>
    </source>
</evidence>
<feature type="transmembrane region" description="Helical" evidence="7">
    <location>
        <begin position="333"/>
        <end position="351"/>
    </location>
</feature>
<dbReference type="RefSeq" id="WP_088916968.1">
    <property type="nucleotide sequence ID" value="NZ_CP018632.1"/>
</dbReference>
<dbReference type="PANTHER" id="PTHR33362:SF5">
    <property type="entry name" value="C4-DICARBOXYLATE TRAP TRANSPORTER LARGE PERMEASE PROTEIN DCTM"/>
    <property type="match status" value="1"/>
</dbReference>
<feature type="transmembrane region" description="Helical" evidence="7">
    <location>
        <begin position="135"/>
        <end position="161"/>
    </location>
</feature>
<feature type="transmembrane region" description="Helical" evidence="7">
    <location>
        <begin position="271"/>
        <end position="292"/>
    </location>
</feature>
<feature type="domain" description="TRAP C4-dicarboxylate transport system permease DctM subunit" evidence="8">
    <location>
        <begin position="7"/>
        <end position="416"/>
    </location>
</feature>
<dbReference type="PANTHER" id="PTHR33362">
    <property type="entry name" value="SIALIC ACID TRAP TRANSPORTER PERMEASE PROTEIN SIAT-RELATED"/>
    <property type="match status" value="1"/>
</dbReference>
<feature type="transmembrane region" description="Helical" evidence="7">
    <location>
        <begin position="240"/>
        <end position="259"/>
    </location>
</feature>
<dbReference type="GO" id="GO:0005886">
    <property type="term" value="C:plasma membrane"/>
    <property type="evidence" value="ECO:0007669"/>
    <property type="project" value="UniProtKB-SubCell"/>
</dbReference>
<gene>
    <name evidence="9" type="primary">teaC</name>
    <name evidence="9" type="ORF">IMCC3135_07155</name>
</gene>
<keyword evidence="7" id="KW-0813">Transport</keyword>
<dbReference type="PIRSF" id="PIRSF006066">
    <property type="entry name" value="HI0050"/>
    <property type="match status" value="1"/>
</dbReference>
<feature type="transmembrane region" description="Helical" evidence="7">
    <location>
        <begin position="167"/>
        <end position="191"/>
    </location>
</feature>
<dbReference type="KEGG" id="gai:IMCC3135_07155"/>
<keyword evidence="4 7" id="KW-0812">Transmembrane</keyword>
<sequence length="426" mass="44777">MIVLVILLALALLVLGFEMFLVLLIPALASKTLFYASMPDVAIIQKMVGGINHSTLLAIPFFILAAELMGSGQIASRLIHLVKTLIGHSRGGMGHTVIGGSMAFGSVSGSAPATVAAMGRMVYPEMRASGFSERFSLGLVVASAETALLIPPSITFIIYGWMTGTSIARLFAGGLAIGVVLGIAFALLVSWEARRNGLASSLRATGAERLAALRSATWALGMPVIIIAGIYSGLFTPTEAAAVSVVYAIVIEAFVYRNLSLKQLFRITEASALSTAIIFILLAMGGILSFFVTLAQVPQHISSLLVAMDAGPVVFLLAVNLCFLIAGMFIDPNSALLILVPPLFPVASSLGVDPVHFGMIVTLNIGLGMITPPFGLDIFVASSTLNKPVATIISGVWPFVLVNLVVLMIITYVPEISLFIPSLLFS</sequence>
<dbReference type="InterPro" id="IPR010656">
    <property type="entry name" value="DctM"/>
</dbReference>
<feature type="transmembrane region" description="Helical" evidence="7">
    <location>
        <begin position="357"/>
        <end position="380"/>
    </location>
</feature>
<comment type="similarity">
    <text evidence="7">Belongs to the TRAP transporter large permease family.</text>
</comment>
<protein>
    <recommendedName>
        <fullName evidence="7">TRAP transporter large permease protein</fullName>
    </recommendedName>
</protein>
<feature type="transmembrane region" description="Helical" evidence="7">
    <location>
        <begin position="392"/>
        <end position="413"/>
    </location>
</feature>
<accession>A0A2Z2NV46</accession>
<evidence type="ECO:0000256" key="4">
    <source>
        <dbReference type="ARBA" id="ARBA00022692"/>
    </source>
</evidence>
<reference evidence="9 10" key="1">
    <citation type="submission" date="2016-12" db="EMBL/GenBank/DDBJ databases">
        <authorList>
            <person name="Song W.-J."/>
            <person name="Kurnit D.M."/>
        </authorList>
    </citation>
    <scope>NUCLEOTIDE SEQUENCE [LARGE SCALE GENOMIC DNA]</scope>
    <source>
        <strain evidence="9 10">IMCC3135</strain>
    </source>
</reference>
<proteinExistence type="inferred from homology"/>
<evidence type="ECO:0000256" key="1">
    <source>
        <dbReference type="ARBA" id="ARBA00004429"/>
    </source>
</evidence>
<feature type="transmembrane region" description="Helical" evidence="7">
    <location>
        <begin position="212"/>
        <end position="234"/>
    </location>
</feature>
<evidence type="ECO:0000313" key="10">
    <source>
        <dbReference type="Proteomes" id="UP000250079"/>
    </source>
</evidence>
<evidence type="ECO:0000256" key="3">
    <source>
        <dbReference type="ARBA" id="ARBA00022519"/>
    </source>
</evidence>
<evidence type="ECO:0000256" key="7">
    <source>
        <dbReference type="RuleBase" id="RU369079"/>
    </source>
</evidence>
<dbReference type="GO" id="GO:0022857">
    <property type="term" value="F:transmembrane transporter activity"/>
    <property type="evidence" value="ECO:0007669"/>
    <property type="project" value="UniProtKB-UniRule"/>
</dbReference>
<comment type="subunit">
    <text evidence="7">The complex comprises the extracytoplasmic solute receptor protein and the two transmembrane proteins.</text>
</comment>
<feature type="transmembrane region" description="Helical" evidence="7">
    <location>
        <begin position="53"/>
        <end position="70"/>
    </location>
</feature>
<evidence type="ECO:0000313" key="9">
    <source>
        <dbReference type="EMBL" id="ASJ71537.1"/>
    </source>
</evidence>
<comment type="caution">
    <text evidence="7">Lacks conserved residue(s) required for the propagation of feature annotation.</text>
</comment>
<keyword evidence="10" id="KW-1185">Reference proteome</keyword>
<keyword evidence="5 7" id="KW-1133">Transmembrane helix</keyword>
<dbReference type="NCBIfam" id="TIGR00786">
    <property type="entry name" value="dctM"/>
    <property type="match status" value="1"/>
</dbReference>
<dbReference type="Proteomes" id="UP000250079">
    <property type="component" value="Chromosome"/>
</dbReference>
<dbReference type="InterPro" id="IPR004681">
    <property type="entry name" value="TRAP_DctM"/>
</dbReference>
<name>A0A2Z2NV46_9GAMM</name>
<evidence type="ECO:0000256" key="6">
    <source>
        <dbReference type="ARBA" id="ARBA00023136"/>
    </source>
</evidence>
<feature type="transmembrane region" description="Helical" evidence="7">
    <location>
        <begin position="304"/>
        <end position="326"/>
    </location>
</feature>
<dbReference type="AlphaFoldDB" id="A0A2Z2NV46"/>
<keyword evidence="3 7" id="KW-0997">Cell inner membrane</keyword>
<comment type="subcellular location">
    <subcellularLocation>
        <location evidence="1 7">Cell inner membrane</location>
        <topology evidence="1 7">Multi-pass membrane protein</topology>
    </subcellularLocation>
</comment>
<keyword evidence="2" id="KW-1003">Cell membrane</keyword>
<dbReference type="Pfam" id="PF06808">
    <property type="entry name" value="DctM"/>
    <property type="match status" value="1"/>
</dbReference>
<evidence type="ECO:0000259" key="8">
    <source>
        <dbReference type="Pfam" id="PF06808"/>
    </source>
</evidence>